<dbReference type="PANTHER" id="PTHR34213">
    <property type="entry name" value="NUCLEAR TRANSPORT FACTOR 2 (NTF2) FAMILY PROTEIN"/>
    <property type="match status" value="1"/>
</dbReference>
<sequence>MQSIRTNLSRNLTRTPARTFTSCTRFQTTPSKTQQAHEAAVNMSADKNLGELKIESTNINTAPGVSLSDHQRTIVGSVLDLFAGRPSLPKLQLWKDDATFTDPLTIAQGRDQYSAQWYGLQAAFSEIERLGHEVKDAGNPIKMDLDTRYVVKGLGKEQKIHSLIEITMEGDKISKVADKWDGKLPEGSIAQAFRRLNAVSVPYIVGVPKNAEEDRQRGNQ</sequence>
<dbReference type="Proteomes" id="UP001310890">
    <property type="component" value="Unassembled WGS sequence"/>
</dbReference>
<dbReference type="InterPro" id="IPR032710">
    <property type="entry name" value="NTF2-like_dom_sf"/>
</dbReference>
<accession>A0AAN7TS78</accession>
<protein>
    <recommendedName>
        <fullName evidence="3">SnoaL-like domain-containing protein</fullName>
    </recommendedName>
</protein>
<dbReference type="EMBL" id="JAVRRL010000021">
    <property type="protein sequence ID" value="KAK5113772.1"/>
    <property type="molecule type" value="Genomic_DNA"/>
</dbReference>
<dbReference type="SUPFAM" id="SSF54427">
    <property type="entry name" value="NTF2-like"/>
    <property type="match status" value="1"/>
</dbReference>
<reference evidence="1" key="1">
    <citation type="submission" date="2023-08" db="EMBL/GenBank/DDBJ databases">
        <title>Black Yeasts Isolated from many extreme environments.</title>
        <authorList>
            <person name="Coleine C."/>
            <person name="Stajich J.E."/>
            <person name="Selbmann L."/>
        </authorList>
    </citation>
    <scope>NUCLEOTIDE SEQUENCE</scope>
    <source>
        <strain evidence="1">CCFEE 5401</strain>
    </source>
</reference>
<evidence type="ECO:0000313" key="1">
    <source>
        <dbReference type="EMBL" id="KAK5113772.1"/>
    </source>
</evidence>
<evidence type="ECO:0008006" key="3">
    <source>
        <dbReference type="Google" id="ProtNLM"/>
    </source>
</evidence>
<name>A0AAN7TS78_9PEZI</name>
<dbReference type="AlphaFoldDB" id="A0AAN7TS78"/>
<gene>
    <name evidence="1" type="ORF">LTR62_003156</name>
</gene>
<proteinExistence type="predicted"/>
<organism evidence="1 2">
    <name type="scientific">Meristemomyces frigidus</name>
    <dbReference type="NCBI Taxonomy" id="1508187"/>
    <lineage>
        <taxon>Eukaryota</taxon>
        <taxon>Fungi</taxon>
        <taxon>Dikarya</taxon>
        <taxon>Ascomycota</taxon>
        <taxon>Pezizomycotina</taxon>
        <taxon>Dothideomycetes</taxon>
        <taxon>Dothideomycetidae</taxon>
        <taxon>Mycosphaerellales</taxon>
        <taxon>Teratosphaeriaceae</taxon>
        <taxon>Meristemomyces</taxon>
    </lineage>
</organism>
<dbReference type="Gene3D" id="3.10.450.50">
    <property type="match status" value="1"/>
</dbReference>
<dbReference type="PANTHER" id="PTHR34213:SF2">
    <property type="entry name" value="NUCLEAR TRANSPORT FACTOR 2 (NTF2) FAMILY PROTEIN"/>
    <property type="match status" value="1"/>
</dbReference>
<comment type="caution">
    <text evidence="1">The sequence shown here is derived from an EMBL/GenBank/DDBJ whole genome shotgun (WGS) entry which is preliminary data.</text>
</comment>
<evidence type="ECO:0000313" key="2">
    <source>
        <dbReference type="Proteomes" id="UP001310890"/>
    </source>
</evidence>